<organism evidence="1 2">
    <name type="scientific">Lentibacillus salinarum</name>
    <dbReference type="NCBI Taxonomy" id="446820"/>
    <lineage>
        <taxon>Bacteria</taxon>
        <taxon>Bacillati</taxon>
        <taxon>Bacillota</taxon>
        <taxon>Bacilli</taxon>
        <taxon>Bacillales</taxon>
        <taxon>Bacillaceae</taxon>
        <taxon>Lentibacillus</taxon>
    </lineage>
</organism>
<dbReference type="Pfam" id="PF04464">
    <property type="entry name" value="Glyphos_transf"/>
    <property type="match status" value="1"/>
</dbReference>
<sequence>MGLKQEYDLKYKDIKRISRGSPSYFYYLARAKVWVNNQNFPTYLNKRSETIYIQTWHGTPLMCLASKKILPFYLIFTCQTHLS</sequence>
<evidence type="ECO:0000313" key="1">
    <source>
        <dbReference type="EMBL" id="MFD1363695.1"/>
    </source>
</evidence>
<protein>
    <submittedName>
        <fullName evidence="1">CDP-glycerol glycerophosphotransferase family protein</fullName>
    </submittedName>
</protein>
<dbReference type="EMBL" id="JBHTNH010000061">
    <property type="protein sequence ID" value="MFD1363695.1"/>
    <property type="molecule type" value="Genomic_DNA"/>
</dbReference>
<dbReference type="Gene3D" id="3.40.50.11820">
    <property type="match status" value="1"/>
</dbReference>
<gene>
    <name evidence="1" type="ORF">ACFQ4A_18995</name>
</gene>
<proteinExistence type="predicted"/>
<dbReference type="InterPro" id="IPR007554">
    <property type="entry name" value="Glycerophosphate_synth"/>
</dbReference>
<comment type="caution">
    <text evidence="1">The sequence shown here is derived from an EMBL/GenBank/DDBJ whole genome shotgun (WGS) entry which is preliminary data.</text>
</comment>
<name>A0ABW4A0A0_9BACI</name>
<keyword evidence="2" id="KW-1185">Reference proteome</keyword>
<evidence type="ECO:0000313" key="2">
    <source>
        <dbReference type="Proteomes" id="UP001597178"/>
    </source>
</evidence>
<accession>A0ABW4A0A0</accession>
<reference evidence="2" key="1">
    <citation type="journal article" date="2019" name="Int. J. Syst. Evol. Microbiol.">
        <title>The Global Catalogue of Microorganisms (GCM) 10K type strain sequencing project: providing services to taxonomists for standard genome sequencing and annotation.</title>
        <authorList>
            <consortium name="The Broad Institute Genomics Platform"/>
            <consortium name="The Broad Institute Genome Sequencing Center for Infectious Disease"/>
            <person name="Wu L."/>
            <person name="Ma J."/>
        </authorList>
    </citation>
    <scope>NUCLEOTIDE SEQUENCE [LARGE SCALE GENOMIC DNA]</scope>
    <source>
        <strain evidence="2">CCUG 54822</strain>
    </source>
</reference>
<dbReference type="RefSeq" id="WP_382402937.1">
    <property type="nucleotide sequence ID" value="NZ_JBHTNH010000061.1"/>
</dbReference>
<dbReference type="Proteomes" id="UP001597178">
    <property type="component" value="Unassembled WGS sequence"/>
</dbReference>
<dbReference type="InterPro" id="IPR043149">
    <property type="entry name" value="TagF_N"/>
</dbReference>